<dbReference type="InterPro" id="IPR000845">
    <property type="entry name" value="Nucleoside_phosphorylase_d"/>
</dbReference>
<feature type="compositionally biased region" description="Basic and acidic residues" evidence="3">
    <location>
        <begin position="194"/>
        <end position="205"/>
    </location>
</feature>
<feature type="domain" description="NACHT" evidence="4">
    <location>
        <begin position="424"/>
        <end position="573"/>
    </location>
</feature>
<dbReference type="AlphaFoldDB" id="A0A9W4ULD1"/>
<protein>
    <recommendedName>
        <fullName evidence="4">NACHT domain-containing protein</fullName>
    </recommendedName>
</protein>
<dbReference type="InterPro" id="IPR053137">
    <property type="entry name" value="NLR-like"/>
</dbReference>
<dbReference type="InterPro" id="IPR054471">
    <property type="entry name" value="GPIID_WHD"/>
</dbReference>
<dbReference type="Proteomes" id="UP001152607">
    <property type="component" value="Unassembled WGS sequence"/>
</dbReference>
<feature type="region of interest" description="Disordered" evidence="3">
    <location>
        <begin position="350"/>
        <end position="369"/>
    </location>
</feature>
<dbReference type="InterPro" id="IPR027417">
    <property type="entry name" value="P-loop_NTPase"/>
</dbReference>
<sequence length="996" mass="112111">MHNVETLTHDDYTVAWIAPLEVESIAARLMLDTKHEKLPQSPVDHNVYALGSINGHNIVIASLPTTGNTSAATVVTQLRNTFKQIRFGLLVGIGGGVPTKTDNGPIHLGDVVVSKPERDHSGAIQYDHGKALEGHFRRTGYLTPPPTVLLNAAQDLSTEQAIAEGDLIVPHLQNINTKRPALRKYKYPGSDQDNLYKSDYPHRTEGSSCRSCACDPSQRVDRNADENQDDEIHEDRSSRIVVHRGTIAAGERVIKDSRLRDELAKEHGALCFEMEAAGVMNDFPCLVIRGISDYADSHKNNGWHGYASATAAAYARQLFFHMPVDEVKQCAVGLAGVVDELKNVTSAIEHTAGRQDKHNQWQRQHSQQQDIRYENDRQRQCHRAFKIGSYEDQKNINPEAVPGTCQWVLTHEQYRKWHQNSHSDLLWISADPGCGKSVLARKLVDQDLQNESAYTVCYFFFKDNEDQNSLSAALCSILHQLFASQPGLIKYALTAWDKHGEKIQSEQEELWRILLGAVSDTQSRKIVCVFDALDECREDHRERFISMLSEFYQNMHSNPSKEESFKILATSRPYDEIRDGFEKIPSSLPTIHLRGDEMNDCIHKEIDLVVRARVVELAKKHKLAKKTKQRLEEKLLRMEHRTYLWLYLAIGGIKKVYADSLRPEEESVDSLPTSVEDAYDKILARVTSEQEDNAKKILQIVVGARRPLTTGELAKALGVAMEPDTLKGKIRRLCGLFIFFNNSRTYLIHQTAKEFLVGSSVTGNARWKHCFSLSETERLMAQICIDYLAPNDLERGGGNEKHRADGLAHSTEHWPDRFWRLSRVGHQDSAIEEYKTKHPLLDYAANYWIPHVQDGNVIDSELVTRVAKLCDIGDGHACAWFQVYYTSAYRPQLGGHAQHHQAKCGLHWAVVLGVVAAARIFLDTKNATSNSDQDIGDVFLEATRNTSFGAELTALLLDRRSADIQITQEVVVAAARNSDNGKDIMTLLLDPMARTL</sequence>
<dbReference type="InterPro" id="IPR056884">
    <property type="entry name" value="NPHP3-like_N"/>
</dbReference>
<dbReference type="Pfam" id="PF01048">
    <property type="entry name" value="PNP_UDP_1"/>
    <property type="match status" value="1"/>
</dbReference>
<dbReference type="SUPFAM" id="SSF52540">
    <property type="entry name" value="P-loop containing nucleoside triphosphate hydrolases"/>
    <property type="match status" value="1"/>
</dbReference>
<gene>
    <name evidence="5" type="ORF">PDIGIT_LOCUS11239</name>
</gene>
<dbReference type="Pfam" id="PF24883">
    <property type="entry name" value="NPHP3_N"/>
    <property type="match status" value="1"/>
</dbReference>
<dbReference type="Pfam" id="PF23397">
    <property type="entry name" value="DUF7104"/>
    <property type="match status" value="1"/>
</dbReference>
<dbReference type="Pfam" id="PF22939">
    <property type="entry name" value="WHD_GPIID"/>
    <property type="match status" value="1"/>
</dbReference>
<organism evidence="5 6">
    <name type="scientific">Periconia digitata</name>
    <dbReference type="NCBI Taxonomy" id="1303443"/>
    <lineage>
        <taxon>Eukaryota</taxon>
        <taxon>Fungi</taxon>
        <taxon>Dikarya</taxon>
        <taxon>Ascomycota</taxon>
        <taxon>Pezizomycotina</taxon>
        <taxon>Dothideomycetes</taxon>
        <taxon>Pleosporomycetidae</taxon>
        <taxon>Pleosporales</taxon>
        <taxon>Massarineae</taxon>
        <taxon>Periconiaceae</taxon>
        <taxon>Periconia</taxon>
    </lineage>
</organism>
<dbReference type="EMBL" id="CAOQHR010000008">
    <property type="protein sequence ID" value="CAI6338115.1"/>
    <property type="molecule type" value="Genomic_DNA"/>
</dbReference>
<keyword evidence="1" id="KW-0677">Repeat</keyword>
<evidence type="ECO:0000313" key="6">
    <source>
        <dbReference type="Proteomes" id="UP001152607"/>
    </source>
</evidence>
<dbReference type="GO" id="GO:0003824">
    <property type="term" value="F:catalytic activity"/>
    <property type="evidence" value="ECO:0007669"/>
    <property type="project" value="InterPro"/>
</dbReference>
<name>A0A9W4ULD1_9PLEO</name>
<dbReference type="OrthoDB" id="194358at2759"/>
<evidence type="ECO:0000256" key="1">
    <source>
        <dbReference type="ARBA" id="ARBA00022737"/>
    </source>
</evidence>
<dbReference type="PROSITE" id="PS50837">
    <property type="entry name" value="NACHT"/>
    <property type="match status" value="1"/>
</dbReference>
<feature type="coiled-coil region" evidence="2">
    <location>
        <begin position="614"/>
        <end position="641"/>
    </location>
</feature>
<proteinExistence type="predicted"/>
<dbReference type="InterPro" id="IPR055497">
    <property type="entry name" value="DUF7069"/>
</dbReference>
<comment type="caution">
    <text evidence="5">The sequence shown here is derived from an EMBL/GenBank/DDBJ whole genome shotgun (WGS) entry which is preliminary data.</text>
</comment>
<reference evidence="5" key="1">
    <citation type="submission" date="2023-01" db="EMBL/GenBank/DDBJ databases">
        <authorList>
            <person name="Van Ghelder C."/>
            <person name="Rancurel C."/>
        </authorList>
    </citation>
    <scope>NUCLEOTIDE SEQUENCE</scope>
    <source>
        <strain evidence="5">CNCM I-4278</strain>
    </source>
</reference>
<accession>A0A9W4ULD1</accession>
<dbReference type="PANTHER" id="PTHR46082">
    <property type="entry name" value="ATP/GTP-BINDING PROTEIN-RELATED"/>
    <property type="match status" value="1"/>
</dbReference>
<evidence type="ECO:0000256" key="3">
    <source>
        <dbReference type="SAM" id="MobiDB-lite"/>
    </source>
</evidence>
<dbReference type="Gene3D" id="1.20.5.340">
    <property type="match status" value="1"/>
</dbReference>
<feature type="region of interest" description="Disordered" evidence="3">
    <location>
        <begin position="186"/>
        <end position="236"/>
    </location>
</feature>
<dbReference type="InterPro" id="IPR035994">
    <property type="entry name" value="Nucleoside_phosphorylase_sf"/>
</dbReference>
<dbReference type="SUPFAM" id="SSF53167">
    <property type="entry name" value="Purine and uridine phosphorylases"/>
    <property type="match status" value="1"/>
</dbReference>
<dbReference type="Pfam" id="PF23239">
    <property type="entry name" value="DUF7069"/>
    <property type="match status" value="1"/>
</dbReference>
<dbReference type="Gene3D" id="3.40.50.300">
    <property type="entry name" value="P-loop containing nucleotide triphosphate hydrolases"/>
    <property type="match status" value="1"/>
</dbReference>
<dbReference type="InterPro" id="IPR055530">
    <property type="entry name" value="DUF7104"/>
</dbReference>
<dbReference type="GO" id="GO:0009116">
    <property type="term" value="P:nucleoside metabolic process"/>
    <property type="evidence" value="ECO:0007669"/>
    <property type="project" value="InterPro"/>
</dbReference>
<keyword evidence="2" id="KW-0175">Coiled coil</keyword>
<evidence type="ECO:0000313" key="5">
    <source>
        <dbReference type="EMBL" id="CAI6338115.1"/>
    </source>
</evidence>
<dbReference type="Gene3D" id="3.40.50.1580">
    <property type="entry name" value="Nucleoside phosphorylase domain"/>
    <property type="match status" value="1"/>
</dbReference>
<evidence type="ECO:0000256" key="2">
    <source>
        <dbReference type="SAM" id="Coils"/>
    </source>
</evidence>
<keyword evidence="6" id="KW-1185">Reference proteome</keyword>
<dbReference type="PANTHER" id="PTHR46082:SF11">
    <property type="entry name" value="AAA+ ATPASE DOMAIN-CONTAINING PROTEIN-RELATED"/>
    <property type="match status" value="1"/>
</dbReference>
<evidence type="ECO:0000259" key="4">
    <source>
        <dbReference type="PROSITE" id="PS50837"/>
    </source>
</evidence>
<dbReference type="InterPro" id="IPR007111">
    <property type="entry name" value="NACHT_NTPase"/>
</dbReference>